<keyword evidence="10" id="KW-1185">Reference proteome</keyword>
<reference evidence="9 10" key="1">
    <citation type="submission" date="2021-06" db="EMBL/GenBank/DDBJ databases">
        <title>50 bacteria genomes isolated from Dapeng, Shenzhen, China.</title>
        <authorList>
            <person name="Zheng W."/>
            <person name="Yu S."/>
            <person name="Huang Y."/>
        </authorList>
    </citation>
    <scope>NUCLEOTIDE SEQUENCE [LARGE SCALE GENOMIC DNA]</scope>
    <source>
        <strain evidence="9 10">DP1N14-2</strain>
    </source>
</reference>
<keyword evidence="8" id="KW-0732">Signal</keyword>
<dbReference type="PANTHER" id="PTHR30026:SF20">
    <property type="entry name" value="OUTER MEMBRANE PROTEIN TOLC"/>
    <property type="match status" value="1"/>
</dbReference>
<evidence type="ECO:0000313" key="9">
    <source>
        <dbReference type="EMBL" id="MBY6142228.1"/>
    </source>
</evidence>
<keyword evidence="5" id="KW-0812">Transmembrane</keyword>
<keyword evidence="7" id="KW-0998">Cell outer membrane</keyword>
<dbReference type="Proteomes" id="UP000766629">
    <property type="component" value="Unassembled WGS sequence"/>
</dbReference>
<dbReference type="Gene3D" id="1.20.1600.10">
    <property type="entry name" value="Outer membrane efflux proteins (OEP)"/>
    <property type="match status" value="1"/>
</dbReference>
<name>A0ABS7NLZ9_9RHOB</name>
<evidence type="ECO:0000256" key="6">
    <source>
        <dbReference type="ARBA" id="ARBA00023136"/>
    </source>
</evidence>
<feature type="chain" id="PRO_5046386873" evidence="8">
    <location>
        <begin position="22"/>
        <end position="436"/>
    </location>
</feature>
<evidence type="ECO:0000256" key="3">
    <source>
        <dbReference type="ARBA" id="ARBA00022448"/>
    </source>
</evidence>
<evidence type="ECO:0000256" key="1">
    <source>
        <dbReference type="ARBA" id="ARBA00004442"/>
    </source>
</evidence>
<sequence>MLHYGGRAFVFWCVFLLAGCAAGTETIQREPAHPTGAAVSSEDPGVMRFATDASASTRAFLEALDALYRSDPSLLAAKLRGTALEARGRSQSNPVRPEISLTGKTFGDDSLGLQISQPLIDFGKRRAEVVRLAAEQGKTDLSLALARAALLANAFDAVETAHHAQERIALHRKQIADYAEGILAARRLMDLNLATSAELRLAEVEKQRAEIGLARARQDLADAQLSWAHLFGERKIVSGLDPVLLRRAVGIATEKEAIRLGLVSSPALRSLAAENAVLDAQSDVIESKRSPTIAAVAGIALAGDDKDDRFGVGLTLEIPIYRRDRQDEAAQNASDIAALAAEMVATRRKLEIEIRRAGARAAAARDLAVLQSSSIGLLEERVSDVERQVQTGLVPYTEVIEARVDVFDATFNIIASRHEARLIEAEIILLTGILIP</sequence>
<evidence type="ECO:0000256" key="7">
    <source>
        <dbReference type="ARBA" id="ARBA00023237"/>
    </source>
</evidence>
<comment type="subcellular location">
    <subcellularLocation>
        <location evidence="1">Cell outer membrane</location>
    </subcellularLocation>
</comment>
<keyword evidence="4" id="KW-1134">Transmembrane beta strand</keyword>
<dbReference type="RefSeq" id="WP_222510142.1">
    <property type="nucleotide sequence ID" value="NZ_JAHVJA010000022.1"/>
</dbReference>
<evidence type="ECO:0000256" key="4">
    <source>
        <dbReference type="ARBA" id="ARBA00022452"/>
    </source>
</evidence>
<evidence type="ECO:0000256" key="2">
    <source>
        <dbReference type="ARBA" id="ARBA00007613"/>
    </source>
</evidence>
<dbReference type="InterPro" id="IPR003423">
    <property type="entry name" value="OMP_efflux"/>
</dbReference>
<evidence type="ECO:0000313" key="10">
    <source>
        <dbReference type="Proteomes" id="UP000766629"/>
    </source>
</evidence>
<protein>
    <submittedName>
        <fullName evidence="9">TolC family protein</fullName>
    </submittedName>
</protein>
<proteinExistence type="inferred from homology"/>
<comment type="similarity">
    <text evidence="2">Belongs to the outer membrane factor (OMF) (TC 1.B.17) family.</text>
</comment>
<accession>A0ABS7NLZ9</accession>
<organism evidence="9 10">
    <name type="scientific">Leisingera daeponensis</name>
    <dbReference type="NCBI Taxonomy" id="405746"/>
    <lineage>
        <taxon>Bacteria</taxon>
        <taxon>Pseudomonadati</taxon>
        <taxon>Pseudomonadota</taxon>
        <taxon>Alphaproteobacteria</taxon>
        <taxon>Rhodobacterales</taxon>
        <taxon>Roseobacteraceae</taxon>
        <taxon>Leisingera</taxon>
    </lineage>
</organism>
<feature type="signal peptide" evidence="8">
    <location>
        <begin position="1"/>
        <end position="21"/>
    </location>
</feature>
<dbReference type="SUPFAM" id="SSF56954">
    <property type="entry name" value="Outer membrane efflux proteins (OEP)"/>
    <property type="match status" value="1"/>
</dbReference>
<keyword evidence="3" id="KW-0813">Transport</keyword>
<dbReference type="EMBL" id="JAHVJA010000022">
    <property type="protein sequence ID" value="MBY6142228.1"/>
    <property type="molecule type" value="Genomic_DNA"/>
</dbReference>
<dbReference type="InterPro" id="IPR051906">
    <property type="entry name" value="TolC-like"/>
</dbReference>
<dbReference type="PROSITE" id="PS51257">
    <property type="entry name" value="PROKAR_LIPOPROTEIN"/>
    <property type="match status" value="1"/>
</dbReference>
<evidence type="ECO:0000256" key="5">
    <source>
        <dbReference type="ARBA" id="ARBA00022692"/>
    </source>
</evidence>
<dbReference type="PANTHER" id="PTHR30026">
    <property type="entry name" value="OUTER MEMBRANE PROTEIN TOLC"/>
    <property type="match status" value="1"/>
</dbReference>
<gene>
    <name evidence="9" type="ORF">KUV26_22595</name>
</gene>
<dbReference type="Pfam" id="PF02321">
    <property type="entry name" value="OEP"/>
    <property type="match status" value="2"/>
</dbReference>
<keyword evidence="6" id="KW-0472">Membrane</keyword>
<evidence type="ECO:0000256" key="8">
    <source>
        <dbReference type="SAM" id="SignalP"/>
    </source>
</evidence>
<comment type="caution">
    <text evidence="9">The sequence shown here is derived from an EMBL/GenBank/DDBJ whole genome shotgun (WGS) entry which is preliminary data.</text>
</comment>